<evidence type="ECO:0000259" key="2">
    <source>
        <dbReference type="Pfam" id="PF00135"/>
    </source>
</evidence>
<dbReference type="Proteomes" id="UP000694844">
    <property type="component" value="Chromosome 7"/>
</dbReference>
<gene>
    <name evidence="4 5 6 7" type="primary">LOC111104316</name>
</gene>
<dbReference type="PROSITE" id="PS00941">
    <property type="entry name" value="CARBOXYLESTERASE_B_2"/>
    <property type="match status" value="1"/>
</dbReference>
<accession>A0A8B8AS48</accession>
<dbReference type="KEGG" id="cvn:111104316"/>
<evidence type="ECO:0000313" key="7">
    <source>
        <dbReference type="RefSeq" id="XP_022293904.1"/>
    </source>
</evidence>
<evidence type="ECO:0000313" key="5">
    <source>
        <dbReference type="RefSeq" id="XP_022293902.1"/>
    </source>
</evidence>
<name>A0A8B8AS48_CRAVI</name>
<dbReference type="InterPro" id="IPR050309">
    <property type="entry name" value="Type-B_Carboxylest/Lipase"/>
</dbReference>
<dbReference type="Gene3D" id="3.40.50.1820">
    <property type="entry name" value="alpha/beta hydrolase"/>
    <property type="match status" value="1"/>
</dbReference>
<feature type="signal peptide" evidence="1">
    <location>
        <begin position="1"/>
        <end position="19"/>
    </location>
</feature>
<dbReference type="Pfam" id="PF00135">
    <property type="entry name" value="COesterase"/>
    <property type="match status" value="1"/>
</dbReference>
<dbReference type="SUPFAM" id="SSF53474">
    <property type="entry name" value="alpha/beta-Hydrolases"/>
    <property type="match status" value="1"/>
</dbReference>
<keyword evidence="3" id="KW-1185">Reference proteome</keyword>
<evidence type="ECO:0000313" key="3">
    <source>
        <dbReference type="Proteomes" id="UP000694844"/>
    </source>
</evidence>
<sequence>MVGGLFLCFATYLTVLVKASSVINVVEVKTPSGWVRGYEENYAQGQVYRFIKVPFAQPPVGDLRFQKPMPIGEWSDVRGTREVNSPQCPQIENPIPGFDQLEDNEDCLYLNIYVPGKVSRANKLPVMVWFHGGGFICGGASQYKPQKIVLEGQVIVITVNYRLGLFGFLTLHDPLAPGNYGLRDQIEALRWIQNNIAALGGDPKSVTIFGESAGGMSVSLQTLIPSNEGLFQRAISQSGVVSYYSHANKKEEEQTNELLLKRTGCDGRENIAETMKCLRDLPAKNITEAISMYDFVKPLNVSVQVGSLVPTVDGELVKENFAFPKRWDNEAYRFFRSIDFMSGTLDGEGNLAYLLMSPELQEKLDFNVSKSIPKSALCDVLAPSFVDSFIGNIPSLTQEICDFYTTDEGTDEQSNKVCEFLGDTWFIIPSNFMLSIHAKNNDRSRTFQYLVTQPTPFSIIPLDPPSWFKGAGHGEEIYLLFNMSRDHVPEEKLKNVDIPALDKFSSDVIKYWTNFAKFGNPNSAGIPVWPSYDSKNEQYLIIDTPMSTGSHLKHGATKLLYDILEKGRPSSQRDEL</sequence>
<organism evidence="3 4">
    <name type="scientific">Crassostrea virginica</name>
    <name type="common">Eastern oyster</name>
    <dbReference type="NCBI Taxonomy" id="6565"/>
    <lineage>
        <taxon>Eukaryota</taxon>
        <taxon>Metazoa</taxon>
        <taxon>Spiralia</taxon>
        <taxon>Lophotrochozoa</taxon>
        <taxon>Mollusca</taxon>
        <taxon>Bivalvia</taxon>
        <taxon>Autobranchia</taxon>
        <taxon>Pteriomorphia</taxon>
        <taxon>Ostreida</taxon>
        <taxon>Ostreoidea</taxon>
        <taxon>Ostreidae</taxon>
        <taxon>Crassostrea</taxon>
    </lineage>
</organism>
<dbReference type="RefSeq" id="XP_022293901.1">
    <property type="nucleotide sequence ID" value="XM_022438193.1"/>
</dbReference>
<evidence type="ECO:0000313" key="6">
    <source>
        <dbReference type="RefSeq" id="XP_022293903.1"/>
    </source>
</evidence>
<feature type="chain" id="PRO_5044665898" evidence="1">
    <location>
        <begin position="20"/>
        <end position="576"/>
    </location>
</feature>
<proteinExistence type="predicted"/>
<protein>
    <submittedName>
        <fullName evidence="4 5">Carboxylesterase 1C-like</fullName>
    </submittedName>
</protein>
<dbReference type="InterPro" id="IPR029058">
    <property type="entry name" value="AB_hydrolase_fold"/>
</dbReference>
<dbReference type="InterPro" id="IPR002018">
    <property type="entry name" value="CarbesteraseB"/>
</dbReference>
<dbReference type="InterPro" id="IPR019819">
    <property type="entry name" value="Carboxylesterase_B_CS"/>
</dbReference>
<dbReference type="PANTHER" id="PTHR11559">
    <property type="entry name" value="CARBOXYLESTERASE"/>
    <property type="match status" value="1"/>
</dbReference>
<dbReference type="RefSeq" id="XP_022293904.1">
    <property type="nucleotide sequence ID" value="XM_022438196.1"/>
</dbReference>
<dbReference type="OrthoDB" id="408631at2759"/>
<reference evidence="4 5" key="1">
    <citation type="submission" date="2025-04" db="UniProtKB">
        <authorList>
            <consortium name="RefSeq"/>
        </authorList>
    </citation>
    <scope>IDENTIFICATION</scope>
    <source>
        <tissue evidence="4 5">Whole sample</tissue>
    </source>
</reference>
<dbReference type="RefSeq" id="XP_022293902.1">
    <property type="nucleotide sequence ID" value="XM_022438194.1"/>
</dbReference>
<dbReference type="GeneID" id="111104316"/>
<keyword evidence="1" id="KW-0732">Signal</keyword>
<evidence type="ECO:0000313" key="4">
    <source>
        <dbReference type="RefSeq" id="XP_022293901.1"/>
    </source>
</evidence>
<dbReference type="RefSeq" id="XP_022293903.1">
    <property type="nucleotide sequence ID" value="XM_022438195.1"/>
</dbReference>
<dbReference type="AlphaFoldDB" id="A0A8B8AS48"/>
<evidence type="ECO:0000256" key="1">
    <source>
        <dbReference type="SAM" id="SignalP"/>
    </source>
</evidence>
<feature type="domain" description="Carboxylesterase type B" evidence="2">
    <location>
        <begin position="27"/>
        <end position="554"/>
    </location>
</feature>